<dbReference type="Gene3D" id="1.10.1790.10">
    <property type="entry name" value="PRD domain"/>
    <property type="match status" value="1"/>
</dbReference>
<feature type="domain" description="PTS EIIA type-2" evidence="5">
    <location>
        <begin position="537"/>
        <end position="683"/>
    </location>
</feature>
<feature type="domain" description="PRD" evidence="7">
    <location>
        <begin position="308"/>
        <end position="414"/>
    </location>
</feature>
<comment type="caution">
    <text evidence="8">The sequence shown here is derived from an EMBL/GenBank/DDBJ whole genome shotgun (WGS) entry which is preliminary data.</text>
</comment>
<protein>
    <submittedName>
        <fullName evidence="8">Transcription regulator, mannitol operon</fullName>
    </submittedName>
</protein>
<dbReference type="GO" id="GO:0009401">
    <property type="term" value="P:phosphoenolpyruvate-dependent sugar phosphotransferase system"/>
    <property type="evidence" value="ECO:0007669"/>
    <property type="project" value="InterPro"/>
</dbReference>
<evidence type="ECO:0000313" key="8">
    <source>
        <dbReference type="EMBL" id="KRK32660.1"/>
    </source>
</evidence>
<accession>A0A0R1GLU2</accession>
<dbReference type="GO" id="GO:0006355">
    <property type="term" value="P:regulation of DNA-templated transcription"/>
    <property type="evidence" value="ECO:0007669"/>
    <property type="project" value="InterPro"/>
</dbReference>
<evidence type="ECO:0000256" key="1">
    <source>
        <dbReference type="ARBA" id="ARBA00022679"/>
    </source>
</evidence>
<dbReference type="InterPro" id="IPR050661">
    <property type="entry name" value="BglG_antiterminators"/>
</dbReference>
<dbReference type="Gene3D" id="1.10.10.10">
    <property type="entry name" value="Winged helix-like DNA-binding domain superfamily/Winged helix DNA-binding domain"/>
    <property type="match status" value="2"/>
</dbReference>
<keyword evidence="9" id="KW-1185">Reference proteome</keyword>
<dbReference type="InterPro" id="IPR013011">
    <property type="entry name" value="PTS_EIIB_2"/>
</dbReference>
<dbReference type="PROSITE" id="PS51099">
    <property type="entry name" value="PTS_EIIB_TYPE_2"/>
    <property type="match status" value="1"/>
</dbReference>
<dbReference type="GO" id="GO:0008982">
    <property type="term" value="F:protein-N(PI)-phosphohistidine-sugar phosphotransferase activity"/>
    <property type="evidence" value="ECO:0007669"/>
    <property type="project" value="InterPro"/>
</dbReference>
<organism evidence="8 9">
    <name type="scientific">Loigolactobacillus bifermentans DSM 20003</name>
    <dbReference type="NCBI Taxonomy" id="1423726"/>
    <lineage>
        <taxon>Bacteria</taxon>
        <taxon>Bacillati</taxon>
        <taxon>Bacillota</taxon>
        <taxon>Bacilli</taxon>
        <taxon>Lactobacillales</taxon>
        <taxon>Lactobacillaceae</taxon>
        <taxon>Loigolactobacillus</taxon>
    </lineage>
</organism>
<dbReference type="InterPro" id="IPR013196">
    <property type="entry name" value="HTH_11"/>
</dbReference>
<keyword evidence="4" id="KW-0804">Transcription</keyword>
<name>A0A0R1GLU2_9LACO</name>
<keyword evidence="1" id="KW-0808">Transferase</keyword>
<evidence type="ECO:0000256" key="4">
    <source>
        <dbReference type="ARBA" id="ARBA00023163"/>
    </source>
</evidence>
<dbReference type="InterPro" id="IPR011608">
    <property type="entry name" value="PRD"/>
</dbReference>
<dbReference type="Pfam" id="PF00874">
    <property type="entry name" value="PRD"/>
    <property type="match status" value="1"/>
</dbReference>
<sequence>MLFSDRETTIIRLLLDNEDGLTRDDLIKNLQVSKRTVYREVASLDNSLARLQIRLVKQDNRYQLVGEAAQMAELKQQVQQQPQQQVFDVRRRQNALTARLLLTNDVVTMQQLADEFNVSVATIVQDLNAIEPIFKDYRLAISRKKAAGIQAVGKESNRRRVLSGVLNSEINEYEFFEYLEHPKAQAQQLEYSTRYFIQLLDQNLLKISFQAIKGLQAAHFNQLADSQLQQLIIVLTVSAMRIQARQSLVELKHVDQTKLFKDQRLAIELFKQFPEAVRTHVNMLELAFMALQIQGMSFAVPKNIMLENYDLVLSYRVRNLIQEVSNQFNWDFRQDDVLFQDLMAHLSAALKRSYSQIPELNNPILQRIQTEYQNLYDIVAHSLTHVFPDNHFVAGEIAYVVIHFASSYEKKVQKTSLSALVLCANGIGTAKILETRLRRNIPEITHFTVSRVLDLNNLDLSQFDLVFSTIFLPGFPMKYKVISPMLLANEIKEIRDDIAQHYSLAAPVTPPEPDSDKLAQKTQDFQTAYQSMRAANDILENITVQDLTNSADLLTTLTQITTSLDGVLLTDPEEVARLLLQRMEKAPVGIPNTPMALVHTTSDLVKRPFFSIYNLSHVLPITGMDGQPVQLKRVLLMVGPAKMSIVENSLMGKISGSIIENDLNLEIYKTGTQAIVYQLISSLFLDELHMLNRNEVASQ</sequence>
<evidence type="ECO:0000256" key="2">
    <source>
        <dbReference type="ARBA" id="ARBA00022737"/>
    </source>
</evidence>
<dbReference type="PROSITE" id="PS51094">
    <property type="entry name" value="PTS_EIIA_TYPE_2"/>
    <property type="match status" value="1"/>
</dbReference>
<evidence type="ECO:0000259" key="6">
    <source>
        <dbReference type="PROSITE" id="PS51099"/>
    </source>
</evidence>
<dbReference type="InterPro" id="IPR016152">
    <property type="entry name" value="PTrfase/Anion_transptr"/>
</dbReference>
<reference evidence="8 9" key="1">
    <citation type="journal article" date="2015" name="Genome Announc.">
        <title>Expanding the biotechnology potential of lactobacilli through comparative genomics of 213 strains and associated genera.</title>
        <authorList>
            <person name="Sun Z."/>
            <person name="Harris H.M."/>
            <person name="McCann A."/>
            <person name="Guo C."/>
            <person name="Argimon S."/>
            <person name="Zhang W."/>
            <person name="Yang X."/>
            <person name="Jeffery I.B."/>
            <person name="Cooney J.C."/>
            <person name="Kagawa T.F."/>
            <person name="Liu W."/>
            <person name="Song Y."/>
            <person name="Salvetti E."/>
            <person name="Wrobel A."/>
            <person name="Rasinkangas P."/>
            <person name="Parkhill J."/>
            <person name="Rea M.C."/>
            <person name="O'Sullivan O."/>
            <person name="Ritari J."/>
            <person name="Douillard F.P."/>
            <person name="Paul Ross R."/>
            <person name="Yang R."/>
            <person name="Briner A.E."/>
            <person name="Felis G.E."/>
            <person name="de Vos W.M."/>
            <person name="Barrangou R."/>
            <person name="Klaenhammer T.R."/>
            <person name="Caufield P.W."/>
            <person name="Cui Y."/>
            <person name="Zhang H."/>
            <person name="O'Toole P.W."/>
        </authorList>
    </citation>
    <scope>NUCLEOTIDE SEQUENCE [LARGE SCALE GENOMIC DNA]</scope>
    <source>
        <strain evidence="8 9">DSM 20003</strain>
    </source>
</reference>
<gene>
    <name evidence="8" type="ORF">FC07_GL002093</name>
</gene>
<dbReference type="AlphaFoldDB" id="A0A0R1GLU2"/>
<evidence type="ECO:0000313" key="9">
    <source>
        <dbReference type="Proteomes" id="UP000051461"/>
    </source>
</evidence>
<feature type="domain" description="PTS EIIB type-2" evidence="6">
    <location>
        <begin position="417"/>
        <end position="506"/>
    </location>
</feature>
<dbReference type="SUPFAM" id="SSF63520">
    <property type="entry name" value="PTS-regulatory domain, PRD"/>
    <property type="match status" value="1"/>
</dbReference>
<dbReference type="STRING" id="1423726.FC07_GL002093"/>
<dbReference type="PROSITE" id="PS51372">
    <property type="entry name" value="PRD_2"/>
    <property type="match status" value="1"/>
</dbReference>
<dbReference type="RefSeq" id="WP_057905917.1">
    <property type="nucleotide sequence ID" value="NZ_AZDA01000140.1"/>
</dbReference>
<evidence type="ECO:0000259" key="5">
    <source>
        <dbReference type="PROSITE" id="PS51094"/>
    </source>
</evidence>
<dbReference type="InterPro" id="IPR036388">
    <property type="entry name" value="WH-like_DNA-bd_sf"/>
</dbReference>
<dbReference type="InterPro" id="IPR002178">
    <property type="entry name" value="PTS_EIIA_type-2_dom"/>
</dbReference>
<dbReference type="SUPFAM" id="SSF55804">
    <property type="entry name" value="Phoshotransferase/anion transport protein"/>
    <property type="match status" value="1"/>
</dbReference>
<dbReference type="PATRIC" id="fig|1423726.3.peg.2169"/>
<dbReference type="OrthoDB" id="9776005at2"/>
<keyword evidence="2" id="KW-0677">Repeat</keyword>
<dbReference type="Proteomes" id="UP000051461">
    <property type="component" value="Unassembled WGS sequence"/>
</dbReference>
<dbReference type="InterPro" id="IPR036095">
    <property type="entry name" value="PTS_EIIB-like_sf"/>
</dbReference>
<dbReference type="Gene3D" id="3.40.930.10">
    <property type="entry name" value="Mannitol-specific EII, Chain A"/>
    <property type="match status" value="1"/>
</dbReference>
<dbReference type="Pfam" id="PF00359">
    <property type="entry name" value="PTS_EIIA_2"/>
    <property type="match status" value="1"/>
</dbReference>
<dbReference type="CDD" id="cd05568">
    <property type="entry name" value="PTS_IIB_bgl_like"/>
    <property type="match status" value="1"/>
</dbReference>
<dbReference type="SUPFAM" id="SSF52794">
    <property type="entry name" value="PTS system IIB component-like"/>
    <property type="match status" value="1"/>
</dbReference>
<dbReference type="PANTHER" id="PTHR30185:SF18">
    <property type="entry name" value="TRANSCRIPTIONAL REGULATOR MTLR"/>
    <property type="match status" value="1"/>
</dbReference>
<dbReference type="EMBL" id="AZDA01000140">
    <property type="protein sequence ID" value="KRK32660.1"/>
    <property type="molecule type" value="Genomic_DNA"/>
</dbReference>
<evidence type="ECO:0000259" key="7">
    <source>
        <dbReference type="PROSITE" id="PS51372"/>
    </source>
</evidence>
<dbReference type="InterPro" id="IPR036634">
    <property type="entry name" value="PRD_sf"/>
</dbReference>
<proteinExistence type="predicted"/>
<keyword evidence="3" id="KW-0805">Transcription regulation</keyword>
<dbReference type="PANTHER" id="PTHR30185">
    <property type="entry name" value="CRYPTIC BETA-GLUCOSIDE BGL OPERON ANTITERMINATOR"/>
    <property type="match status" value="1"/>
</dbReference>
<evidence type="ECO:0000256" key="3">
    <source>
        <dbReference type="ARBA" id="ARBA00023015"/>
    </source>
</evidence>
<dbReference type="Pfam" id="PF08279">
    <property type="entry name" value="HTH_11"/>
    <property type="match status" value="2"/>
</dbReference>